<dbReference type="STRING" id="946362.F2UC89"/>
<dbReference type="PANTHER" id="PTHR21818:SF0">
    <property type="entry name" value="FANCONI ANEMIA GROUP I PROTEIN"/>
    <property type="match status" value="1"/>
</dbReference>
<dbReference type="InterPro" id="IPR029312">
    <property type="entry name" value="FANCI_HD2"/>
</dbReference>
<dbReference type="Pfam" id="PF14678">
    <property type="entry name" value="FANCI_S4"/>
    <property type="match status" value="1"/>
</dbReference>
<evidence type="ECO:0000259" key="5">
    <source>
        <dbReference type="Pfam" id="PF14679"/>
    </source>
</evidence>
<evidence type="ECO:0000259" key="6">
    <source>
        <dbReference type="Pfam" id="PF14680"/>
    </source>
</evidence>
<dbReference type="GeneID" id="16073669"/>
<dbReference type="OrthoDB" id="195089at2759"/>
<feature type="domain" description="FANCI helical" evidence="6">
    <location>
        <begin position="691"/>
        <end position="876"/>
    </location>
</feature>
<dbReference type="InterPro" id="IPR026171">
    <property type="entry name" value="FANCI"/>
</dbReference>
<dbReference type="eggNOG" id="KOG4553">
    <property type="taxonomic scope" value="Eukaryota"/>
</dbReference>
<dbReference type="InterPro" id="IPR029314">
    <property type="entry name" value="FANCI_S4"/>
</dbReference>
<reference evidence="7" key="1">
    <citation type="submission" date="2009-08" db="EMBL/GenBank/DDBJ databases">
        <title>Annotation of Salpingoeca rosetta.</title>
        <authorList>
            <consortium name="The Broad Institute Genome Sequencing Platform"/>
            <person name="Russ C."/>
            <person name="Cuomo C."/>
            <person name="Burger G."/>
            <person name="Gray M.W."/>
            <person name="Holland P.W.H."/>
            <person name="King N."/>
            <person name="Lang F.B.F."/>
            <person name="Roger A.J."/>
            <person name="Ruiz-Trillo I."/>
            <person name="Young S.K."/>
            <person name="Zeng Q."/>
            <person name="Gargeya S."/>
            <person name="Alvarado L."/>
            <person name="Berlin A."/>
            <person name="Chapman S.B."/>
            <person name="Chen Z."/>
            <person name="Freedman E."/>
            <person name="Gellesch M."/>
            <person name="Goldberg J."/>
            <person name="Griggs A."/>
            <person name="Gujja S."/>
            <person name="Heilman E."/>
            <person name="Heiman D."/>
            <person name="Howarth C."/>
            <person name="Mehta T."/>
            <person name="Neiman D."/>
            <person name="Pearson M."/>
            <person name="Roberts A."/>
            <person name="Saif S."/>
            <person name="Shea T."/>
            <person name="Shenoy N."/>
            <person name="Sisk P."/>
            <person name="Stolte C."/>
            <person name="Sykes S."/>
            <person name="White J."/>
            <person name="Yandava C."/>
            <person name="Haas B."/>
            <person name="Nusbaum C."/>
            <person name="Birren B."/>
        </authorList>
    </citation>
    <scope>NUCLEOTIDE SEQUENCE [LARGE SCALE GENOMIC DNA]</scope>
    <source>
        <strain evidence="7">ATCC 50818</strain>
    </source>
</reference>
<evidence type="ECO:0000313" key="7">
    <source>
        <dbReference type="EMBL" id="EGD74196.1"/>
    </source>
</evidence>
<dbReference type="OMA" id="QSMRMMN"/>
<gene>
    <name evidence="7" type="ORF">PTSG_06208</name>
</gene>
<accession>F2UC89</accession>
<feature type="region of interest" description="Disordered" evidence="1">
    <location>
        <begin position="1"/>
        <end position="111"/>
    </location>
</feature>
<name>F2UC89_SALR5</name>
<feature type="compositionally biased region" description="Acidic residues" evidence="1">
    <location>
        <begin position="32"/>
        <end position="63"/>
    </location>
</feature>
<dbReference type="InterPro" id="IPR016024">
    <property type="entry name" value="ARM-type_fold"/>
</dbReference>
<dbReference type="GO" id="GO:0006281">
    <property type="term" value="P:DNA repair"/>
    <property type="evidence" value="ECO:0007669"/>
    <property type="project" value="InterPro"/>
</dbReference>
<dbReference type="RefSeq" id="XP_004993096.1">
    <property type="nucleotide sequence ID" value="XM_004993039.1"/>
</dbReference>
<feature type="region of interest" description="Disordered" evidence="1">
    <location>
        <begin position="1292"/>
        <end position="1365"/>
    </location>
</feature>
<feature type="compositionally biased region" description="Polar residues" evidence="1">
    <location>
        <begin position="220"/>
        <end position="230"/>
    </location>
</feature>
<evidence type="ECO:0000259" key="4">
    <source>
        <dbReference type="Pfam" id="PF14678"/>
    </source>
</evidence>
<dbReference type="Pfam" id="PF14680">
    <property type="entry name" value="FANCI_HD2"/>
    <property type="match status" value="1"/>
</dbReference>
<proteinExistence type="predicted"/>
<feature type="compositionally biased region" description="Acidic residues" evidence="1">
    <location>
        <begin position="83"/>
        <end position="94"/>
    </location>
</feature>
<feature type="domain" description="FANCI helical" evidence="5">
    <location>
        <begin position="400"/>
        <end position="479"/>
    </location>
</feature>
<sequence>MVVEARRRRREDDDDDDDNDCGGQTEQQQVVEGEEEHEGGEDEEDDEDEEKGGTLQEDEEDTEAMPAVDTADDGDGGAAAAAAEEEEEAEEEEGVQGRKHHRLTQRGRGPENVEVVGDFATLKKRTRDMLRTGHKASPLLRPIFSQDNAAFDESPRGDSFRESVCLFLMQLIEDPGLHATLCSDLLDVLMVGVDSLSGDGLVAVCTQILRAVKAANGNEITQNSTTATPMSPNNKPSPSKRRGTQPRTGTGKVFELMPKALSRLETLDAITGELDTGNAFKSFFLNRLCNMPWPPQHVLPIADAFKTVNFDADQFKFAAAKLVRSLHDVATEEVPPLVYQLLLLSAKGQRAVILQGVLAFCAAQSSAAVQAPTAALRHALTQAQGTVLMHISFAVKQDQDLGRELLKLIKAEASVSPFTVAAALCLLTVPRFEQTVQSVFMNMTTKHAATQDRLCRAVWLAPFCKQSLDPLRTFKTVVNGTANGWDYITAPLLRLCFYFLDSVKSAGVSVGVSSAVASTAQAAVTATATTVSAAAASTSTAMPASLLSSKGRVGDQLRADIASAVISKAFGMHSSARSYVIDEMISRIITRSSPNINGYLALFSRLIRAHVHDFGDFTEKLRDVLDYLVFLPSDQSTAILQALLPLVTTTERLKEACILVLRKALFNRCIDARMTAVRGFLLLLQSFHDPILCTEITTSLRRCFSQQLAVRQLLYQVSAATACASPSTAPAIADLLDNQRVRLLRQTDGESGPPFIMASIVNDKADANHQTDSIGGLINALHTLSTIKEVSETHLSSFLSQFVAKMLKSDLEDFEIDKAADFSDASSGPSARNTAAAHALIECYDACINIVVQNEFTLERCQHIVTLLRKRQTVCDLLKEGNRKRKATDRCLISMQTLSRVFSFILINTDPDDAAPQAILTSKVFPMQFFLYASAHLLSQNAKSADAVQIVSMLLRESARSLASSPLAKLYDDKKNKVTIASIPALVEICSLIVSKYSQGSVTLAAKLHAFLSNLCETGDTMEDSSIVKAVCQQLLEADNYGDVAFKLTLDAQQHLGFMRLDEAEDDEQATLHYHIVSKRVCETAVIPVLLADDCDRRLADINFAIDQYTLLLKSNAAMDVNTDESQPELPCEDPLYERLLRITKTIKEMLRTVFEGRATWLRFFKTTRNLYDTLSNACRAVLLFFQTHKDTRVPKLFQRIVHFCSKHMSPQVYITINFVNEEEKEEKPRKRKGPSAADKLIPNVVYALEIYEKFVIRIEKKAHLNLLKHMKRSTARDFRISAQTMQDIISNATADDDEDEDEGAAEDDAGDEGEEEEDDDDDGDDEPAGKENTQRGKRTSKGIAKRKPTTNRGPASKTAKRNAR</sequence>
<feature type="domain" description="FANCI solenoid 2" evidence="3">
    <location>
        <begin position="488"/>
        <end position="681"/>
    </location>
</feature>
<dbReference type="KEGG" id="sre:PTSG_06208"/>
<organism evidence="8">
    <name type="scientific">Salpingoeca rosetta (strain ATCC 50818 / BSB-021)</name>
    <dbReference type="NCBI Taxonomy" id="946362"/>
    <lineage>
        <taxon>Eukaryota</taxon>
        <taxon>Choanoflagellata</taxon>
        <taxon>Craspedida</taxon>
        <taxon>Salpingoecidae</taxon>
        <taxon>Salpingoeca</taxon>
    </lineage>
</organism>
<dbReference type="InterPro" id="IPR029310">
    <property type="entry name" value="FANCI_HD1"/>
</dbReference>
<dbReference type="Pfam" id="PF14679">
    <property type="entry name" value="FANCI_HD1"/>
    <property type="match status" value="1"/>
</dbReference>
<dbReference type="Proteomes" id="UP000007799">
    <property type="component" value="Unassembled WGS sequence"/>
</dbReference>
<evidence type="ECO:0008006" key="9">
    <source>
        <dbReference type="Google" id="ProtNLM"/>
    </source>
</evidence>
<keyword evidence="8" id="KW-1185">Reference proteome</keyword>
<protein>
    <recommendedName>
        <fullName evidence="9">Fanconi anemia group I protein</fullName>
    </recommendedName>
</protein>
<feature type="compositionally biased region" description="Low complexity" evidence="1">
    <location>
        <begin position="22"/>
        <end position="31"/>
    </location>
</feature>
<dbReference type="InterPro" id="IPR029308">
    <property type="entry name" value="FANCI_S1"/>
</dbReference>
<feature type="domain" description="FANCI solenoid 4" evidence="4">
    <location>
        <begin position="1045"/>
        <end position="1288"/>
    </location>
</feature>
<feature type="domain" description="FANCI solenoid 1" evidence="2">
    <location>
        <begin position="159"/>
        <end position="396"/>
    </location>
</feature>
<dbReference type="PANTHER" id="PTHR21818">
    <property type="entry name" value="BC025462 PROTEIN"/>
    <property type="match status" value="1"/>
</dbReference>
<evidence type="ECO:0000259" key="3">
    <source>
        <dbReference type="Pfam" id="PF14676"/>
    </source>
</evidence>
<dbReference type="SUPFAM" id="SSF48371">
    <property type="entry name" value="ARM repeat"/>
    <property type="match status" value="1"/>
</dbReference>
<dbReference type="InterPro" id="IPR029315">
    <property type="entry name" value="FANCI_S2"/>
</dbReference>
<feature type="compositionally biased region" description="Basic residues" evidence="1">
    <location>
        <begin position="1336"/>
        <end position="1350"/>
    </location>
</feature>
<dbReference type="FunCoup" id="F2UC89">
    <property type="interactions" value="1077"/>
</dbReference>
<evidence type="ECO:0000259" key="2">
    <source>
        <dbReference type="Pfam" id="PF14675"/>
    </source>
</evidence>
<dbReference type="Pfam" id="PF14676">
    <property type="entry name" value="FANCI_S2"/>
    <property type="match status" value="1"/>
</dbReference>
<dbReference type="GO" id="GO:0070182">
    <property type="term" value="F:DNA polymerase binding"/>
    <property type="evidence" value="ECO:0007669"/>
    <property type="project" value="TreeGrafter"/>
</dbReference>
<feature type="region of interest" description="Disordered" evidence="1">
    <location>
        <begin position="220"/>
        <end position="250"/>
    </location>
</feature>
<feature type="compositionally biased region" description="Acidic residues" evidence="1">
    <location>
        <begin position="1295"/>
        <end position="1327"/>
    </location>
</feature>
<evidence type="ECO:0000256" key="1">
    <source>
        <dbReference type="SAM" id="MobiDB-lite"/>
    </source>
</evidence>
<dbReference type="Pfam" id="PF14675">
    <property type="entry name" value="FANCI_S1"/>
    <property type="match status" value="1"/>
</dbReference>
<dbReference type="InParanoid" id="F2UC89"/>
<dbReference type="EMBL" id="GL832968">
    <property type="protein sequence ID" value="EGD74196.1"/>
    <property type="molecule type" value="Genomic_DNA"/>
</dbReference>
<evidence type="ECO:0000313" key="8">
    <source>
        <dbReference type="Proteomes" id="UP000007799"/>
    </source>
</evidence>